<comment type="similarity">
    <text evidence="1">Belongs to the glycosyl hydrolase 5 (cellulase A) family.</text>
</comment>
<dbReference type="PANTHER" id="PTHR31297:SF43">
    <property type="entry name" value="GLUCAN 1,3-BETA-GLUCOSIDASE 3"/>
    <property type="match status" value="1"/>
</dbReference>
<comment type="caution">
    <text evidence="5">The sequence shown here is derived from an EMBL/GenBank/DDBJ whole genome shotgun (WGS) entry which is preliminary data.</text>
</comment>
<dbReference type="GO" id="GO:0009251">
    <property type="term" value="P:glucan catabolic process"/>
    <property type="evidence" value="ECO:0007669"/>
    <property type="project" value="TreeGrafter"/>
</dbReference>
<accession>A0A8X7N4G0</accession>
<evidence type="ECO:0000256" key="3">
    <source>
        <dbReference type="ARBA" id="ARBA00023295"/>
    </source>
</evidence>
<evidence type="ECO:0000256" key="2">
    <source>
        <dbReference type="ARBA" id="ARBA00022801"/>
    </source>
</evidence>
<evidence type="ECO:0000256" key="4">
    <source>
        <dbReference type="SAM" id="MobiDB-lite"/>
    </source>
</evidence>
<sequence>MTVFGNLQEKAKQKLSDQLGDLNINTKAAAPPPPPQAQPAQPGAQPSTRQLYSFRQQRGVNLGSLYTLEAWLTPSLFTNAPESKGKQGKSELEVVQGNGQEAKKLLENHWDNFVNEGDWNWFVQHGINTIRLPVSYYHVLPGHGDTAARNLMKGTPYEPHSSIYADCLPRIHALFDTAAKHGVGVLLDLHGCVGPQNDQHHSGVSSSFPGLWKADNANDLQKQAIEILVVLAKEFADRHENMVGIELLNEPANGPWLAKFYEKALKAFDQAGVRPDLPVIVSDAWATQFYSTWLGDGAAKVTHRHVAIDYHLYRCFTEKDRGTAIEDHANGLDLGCKDDNSDRGHTASWLSQMSNQANRNIIVGEWSSAVSGGSFECSAHHKDGHNARRAGRTKWGTSQLQAFEEFTAGNFYWTGKKEGKPDAGWCLYGAIEGNVLPSNLDPNVDLWQSNWDAGSAAQYGKDEEERAWGGHKSYWASRGGDGVHDRFRRGFAQGWADSTTFWETDIGGGRKGNLIGYTGRWVQERVEAIKAAEGNPKDAWEYEEAMKQALRAWRRMLGEKRRK</sequence>
<reference evidence="5" key="1">
    <citation type="submission" date="2016-04" db="EMBL/GenBank/DDBJ databases">
        <authorList>
            <person name="Nguyen H.D."/>
            <person name="Samba Siva P."/>
            <person name="Cullis J."/>
            <person name="Levesque C.A."/>
            <person name="Hambleton S."/>
        </authorList>
    </citation>
    <scope>NUCLEOTIDE SEQUENCE</scope>
    <source>
        <strain evidence="5">DAOMC 236422</strain>
    </source>
</reference>
<reference evidence="5" key="2">
    <citation type="journal article" date="2019" name="IMA Fungus">
        <title>Genome sequencing and comparison of five Tilletia species to identify candidate genes for the detection of regulated species infecting wheat.</title>
        <authorList>
            <person name="Nguyen H.D.T."/>
            <person name="Sultana T."/>
            <person name="Kesanakurti P."/>
            <person name="Hambleton S."/>
        </authorList>
    </citation>
    <scope>NUCLEOTIDE SEQUENCE</scope>
    <source>
        <strain evidence="5">DAOMC 236422</strain>
    </source>
</reference>
<dbReference type="AlphaFoldDB" id="A0A8X7N4G0"/>
<dbReference type="GO" id="GO:0005576">
    <property type="term" value="C:extracellular region"/>
    <property type="evidence" value="ECO:0007669"/>
    <property type="project" value="TreeGrafter"/>
</dbReference>
<dbReference type="Gene3D" id="3.20.20.80">
    <property type="entry name" value="Glycosidases"/>
    <property type="match status" value="1"/>
</dbReference>
<feature type="region of interest" description="Disordered" evidence="4">
    <location>
        <begin position="1"/>
        <end position="48"/>
    </location>
</feature>
<keyword evidence="6" id="KW-1185">Reference proteome</keyword>
<dbReference type="GO" id="GO:0046557">
    <property type="term" value="F:glucan endo-1,6-beta-glucosidase activity"/>
    <property type="evidence" value="ECO:0007669"/>
    <property type="project" value="TreeGrafter"/>
</dbReference>
<dbReference type="GO" id="GO:0009986">
    <property type="term" value="C:cell surface"/>
    <property type="evidence" value="ECO:0007669"/>
    <property type="project" value="TreeGrafter"/>
</dbReference>
<dbReference type="InterPro" id="IPR050386">
    <property type="entry name" value="Glycosyl_hydrolase_5"/>
</dbReference>
<gene>
    <name evidence="5" type="ORF">A4X09_0g5432</name>
</gene>
<evidence type="ECO:0000256" key="1">
    <source>
        <dbReference type="ARBA" id="ARBA00005641"/>
    </source>
</evidence>
<evidence type="ECO:0000313" key="6">
    <source>
        <dbReference type="Proteomes" id="UP000078113"/>
    </source>
</evidence>
<protein>
    <recommendedName>
        <fullName evidence="7">Glycoside hydrolase family 5 domain-containing protein</fullName>
    </recommendedName>
</protein>
<evidence type="ECO:0008006" key="7">
    <source>
        <dbReference type="Google" id="ProtNLM"/>
    </source>
</evidence>
<dbReference type="PANTHER" id="PTHR31297">
    <property type="entry name" value="GLUCAN ENDO-1,6-BETA-GLUCOSIDASE B"/>
    <property type="match status" value="1"/>
</dbReference>
<organism evidence="5 6">
    <name type="scientific">Tilletia walkeri</name>
    <dbReference type="NCBI Taxonomy" id="117179"/>
    <lineage>
        <taxon>Eukaryota</taxon>
        <taxon>Fungi</taxon>
        <taxon>Dikarya</taxon>
        <taxon>Basidiomycota</taxon>
        <taxon>Ustilaginomycotina</taxon>
        <taxon>Exobasidiomycetes</taxon>
        <taxon>Tilletiales</taxon>
        <taxon>Tilletiaceae</taxon>
        <taxon>Tilletia</taxon>
    </lineage>
</organism>
<proteinExistence type="inferred from homology"/>
<name>A0A8X7N4G0_9BASI</name>
<dbReference type="EMBL" id="LWDG02000279">
    <property type="protein sequence ID" value="KAE8266911.1"/>
    <property type="molecule type" value="Genomic_DNA"/>
</dbReference>
<dbReference type="InterPro" id="IPR017853">
    <property type="entry name" value="GH"/>
</dbReference>
<keyword evidence="3" id="KW-0326">Glycosidase</keyword>
<evidence type="ECO:0000313" key="5">
    <source>
        <dbReference type="EMBL" id="KAE8266911.1"/>
    </source>
</evidence>
<keyword evidence="2" id="KW-0378">Hydrolase</keyword>
<dbReference type="Proteomes" id="UP000078113">
    <property type="component" value="Unassembled WGS sequence"/>
</dbReference>
<dbReference type="SUPFAM" id="SSF51445">
    <property type="entry name" value="(Trans)glycosidases"/>
    <property type="match status" value="1"/>
</dbReference>